<gene>
    <name evidence="2" type="ORF">EV679_0683</name>
</gene>
<evidence type="ECO:0000313" key="3">
    <source>
        <dbReference type="Proteomes" id="UP000292039"/>
    </source>
</evidence>
<dbReference type="Gene3D" id="2.30.260.10">
    <property type="entry name" value="putative xylanase like domain"/>
    <property type="match status" value="1"/>
</dbReference>
<proteinExistence type="predicted"/>
<accession>A0A4Q7MWR2</accession>
<organism evidence="2 3">
    <name type="scientific">Kerstersia gyiorum</name>
    <dbReference type="NCBI Taxonomy" id="206506"/>
    <lineage>
        <taxon>Bacteria</taxon>
        <taxon>Pseudomonadati</taxon>
        <taxon>Pseudomonadota</taxon>
        <taxon>Betaproteobacteria</taxon>
        <taxon>Burkholderiales</taxon>
        <taxon>Alcaligenaceae</taxon>
        <taxon>Kerstersia</taxon>
    </lineage>
</organism>
<feature type="signal peptide" evidence="1">
    <location>
        <begin position="1"/>
        <end position="28"/>
    </location>
</feature>
<dbReference type="InterPro" id="IPR038765">
    <property type="entry name" value="Papain-like_cys_pep_sf"/>
</dbReference>
<dbReference type="OrthoDB" id="9796191at2"/>
<name>A0A4Q7MWR2_9BURK</name>
<feature type="chain" id="PRO_5030098214" evidence="1">
    <location>
        <begin position="29"/>
        <end position="273"/>
    </location>
</feature>
<comment type="caution">
    <text evidence="2">The sequence shown here is derived from an EMBL/GenBank/DDBJ whole genome shotgun (WGS) entry which is preliminary data.</text>
</comment>
<dbReference type="EMBL" id="SGWZ01000001">
    <property type="protein sequence ID" value="RZS73488.1"/>
    <property type="molecule type" value="Genomic_DNA"/>
</dbReference>
<dbReference type="Pfam" id="PF07313">
    <property type="entry name" value="AmiA-like"/>
    <property type="match status" value="1"/>
</dbReference>
<dbReference type="Gene3D" id="1.10.3670.10">
    <property type="entry name" value="Putative xylanase like domain"/>
    <property type="match status" value="1"/>
</dbReference>
<evidence type="ECO:0000256" key="1">
    <source>
        <dbReference type="SAM" id="SignalP"/>
    </source>
</evidence>
<dbReference type="RefSeq" id="WP_130486503.1">
    <property type="nucleotide sequence ID" value="NZ_CBCSEB010000002.1"/>
</dbReference>
<dbReference type="SUPFAM" id="SSF54001">
    <property type="entry name" value="Cysteine proteinases"/>
    <property type="match status" value="1"/>
</dbReference>
<evidence type="ECO:0000313" key="2">
    <source>
        <dbReference type="EMBL" id="RZS73488.1"/>
    </source>
</evidence>
<dbReference type="InterPro" id="IPR010846">
    <property type="entry name" value="AmiA-like"/>
</dbReference>
<keyword evidence="1" id="KW-0732">Signal</keyword>
<protein>
    <submittedName>
        <fullName evidence="2">Uncharacterized protein DUF1460</fullName>
    </submittedName>
</protein>
<dbReference type="Proteomes" id="UP000292039">
    <property type="component" value="Unassembled WGS sequence"/>
</dbReference>
<reference evidence="2 3" key="1">
    <citation type="submission" date="2019-02" db="EMBL/GenBank/DDBJ databases">
        <title>Genomic Encyclopedia of Type Strains, Phase IV (KMG-IV): sequencing the most valuable type-strain genomes for metagenomic binning, comparative biology and taxonomic classification.</title>
        <authorList>
            <person name="Goeker M."/>
        </authorList>
    </citation>
    <scope>NUCLEOTIDE SEQUENCE [LARGE SCALE GENOMIC DNA]</scope>
    <source>
        <strain evidence="2 3">DSM 16618</strain>
    </source>
</reference>
<dbReference type="AlphaFoldDB" id="A0A4Q7MWR2"/>
<sequence length="273" mass="29819">MHFHPGISLSARLAGLFLAMAIVNPATAQQGQYLVKTDEATRARVKAIIAMPALSEPGLDHGARLAQVSSLFLGVPYRANTLVGSRDTNEMLVADFNRVDCFTFIDYVEALSRATDGNDFLTRLAAVRYADGNVDFRHRRHFFSDWAAVEPRNATDVTREVGGIYVSVDKVLNRKADGTEYLPGLGETPRTIDYIPAFAIDEQVLAKLQTGDYVGAYTPLDGLDVTHVGIVVKAAGQVWFRNASSVQANMKVVDVPLRDYMAAKTGMVVLRAP</sequence>